<dbReference type="KEGG" id="maer:DAI18_02985"/>
<evidence type="ECO:0000313" key="3">
    <source>
        <dbReference type="Proteomes" id="UP000244173"/>
    </source>
</evidence>
<dbReference type="InterPro" id="IPR009061">
    <property type="entry name" value="DNA-bd_dom_put_sf"/>
</dbReference>
<dbReference type="AlphaFoldDB" id="A0A2S0P6U8"/>
<dbReference type="GO" id="GO:0003677">
    <property type="term" value="F:DNA binding"/>
    <property type="evidence" value="ECO:0007669"/>
    <property type="project" value="InterPro"/>
</dbReference>
<evidence type="ECO:0000259" key="1">
    <source>
        <dbReference type="Pfam" id="PF13411"/>
    </source>
</evidence>
<evidence type="ECO:0000313" key="2">
    <source>
        <dbReference type="EMBL" id="AVY93120.1"/>
    </source>
</evidence>
<dbReference type="Gene3D" id="1.10.1660.10">
    <property type="match status" value="1"/>
</dbReference>
<accession>A0A2S0P6U8</accession>
<dbReference type="InterPro" id="IPR000551">
    <property type="entry name" value="MerR-type_HTH_dom"/>
</dbReference>
<dbReference type="Pfam" id="PF13411">
    <property type="entry name" value="MerR_1"/>
    <property type="match status" value="1"/>
</dbReference>
<dbReference type="Proteomes" id="UP000244173">
    <property type="component" value="Chromosome"/>
</dbReference>
<organism evidence="2 3">
    <name type="scientific">Microvirgula aerodenitrificans</name>
    <dbReference type="NCBI Taxonomy" id="57480"/>
    <lineage>
        <taxon>Bacteria</taxon>
        <taxon>Pseudomonadati</taxon>
        <taxon>Pseudomonadota</taxon>
        <taxon>Betaproteobacteria</taxon>
        <taxon>Neisseriales</taxon>
        <taxon>Aquaspirillaceae</taxon>
        <taxon>Microvirgula</taxon>
    </lineage>
</organism>
<gene>
    <name evidence="2" type="ORF">DAI18_02985</name>
</gene>
<dbReference type="STRING" id="1122240.GCA_000620105_03091"/>
<reference evidence="2 3" key="1">
    <citation type="submission" date="2018-04" db="EMBL/GenBank/DDBJ databases">
        <title>Denitrifier Microvirgula.</title>
        <authorList>
            <person name="Anderson E."/>
            <person name="Jang J."/>
            <person name="Ishii S."/>
        </authorList>
    </citation>
    <scope>NUCLEOTIDE SEQUENCE [LARGE SCALE GENOMIC DNA]</scope>
    <source>
        <strain evidence="2 3">BE2.4</strain>
    </source>
</reference>
<protein>
    <recommendedName>
        <fullName evidence="1">HTH merR-type domain-containing protein</fullName>
    </recommendedName>
</protein>
<proteinExistence type="predicted"/>
<feature type="domain" description="HTH merR-type" evidence="1">
    <location>
        <begin position="17"/>
        <end position="66"/>
    </location>
</feature>
<sequence>MPYAASDMPALPTARYFSVDEAARLVGVAPHVLRSWEAEFASALPSAVQRRHYRREEVLAARQIHARLRAQALRGGDAGLAAARALDAPQPLSVDELRTELTRIRETLSLDFDE</sequence>
<dbReference type="GO" id="GO:0006355">
    <property type="term" value="P:regulation of DNA-templated transcription"/>
    <property type="evidence" value="ECO:0007669"/>
    <property type="project" value="InterPro"/>
</dbReference>
<dbReference type="SUPFAM" id="SSF46955">
    <property type="entry name" value="Putative DNA-binding domain"/>
    <property type="match status" value="1"/>
</dbReference>
<keyword evidence="3" id="KW-1185">Reference proteome</keyword>
<name>A0A2S0P6U8_9NEIS</name>
<dbReference type="EMBL" id="CP028519">
    <property type="protein sequence ID" value="AVY93120.1"/>
    <property type="molecule type" value="Genomic_DNA"/>
</dbReference>